<dbReference type="PANTHER" id="PTHR12697">
    <property type="entry name" value="PBS LYASE HEAT-LIKE PROTEIN"/>
    <property type="match status" value="1"/>
</dbReference>
<name>W4M5M9_9BACT</name>
<dbReference type="PATRIC" id="fig|1429439.4.peg.4092"/>
<dbReference type="GO" id="GO:0016491">
    <property type="term" value="F:oxidoreductase activity"/>
    <property type="evidence" value="ECO:0007669"/>
    <property type="project" value="TreeGrafter"/>
</dbReference>
<dbReference type="InterPro" id="IPR016024">
    <property type="entry name" value="ARM-type_fold"/>
</dbReference>
<dbReference type="SUPFAM" id="SSF52540">
    <property type="entry name" value="P-loop containing nucleoside triphosphate hydrolases"/>
    <property type="match status" value="1"/>
</dbReference>
<dbReference type="EMBL" id="AZHX01001006">
    <property type="protein sequence ID" value="ETX05241.1"/>
    <property type="molecule type" value="Genomic_DNA"/>
</dbReference>
<evidence type="ECO:0000259" key="1">
    <source>
        <dbReference type="PROSITE" id="PS50837"/>
    </source>
</evidence>
<sequence>MVEPTFSLTPEPPRAPEEQLKLMALHLRSDRECLLIVATPDAEAEQALAEEVRLRLADEVAVEERTFSSASVEGMSLSQHLMTLPTPSGKAVVFAFGLDDLPPDDRDTAINALNWGRERLRWVSYSIVLWVRSKTPGELGNRAPDFFSWRSDVFEFDVPINSAERQQALARLRLFAPATMDDLRQRYLAYVMRTYQWLDFRGLLQLRNVVRLPLDEVFVPLHATTASDYDLPFDRLPTAESDHDIEWQRYASRPVERRVVFTDALHQHRYLLVLGDPGSGKSTLLRFLALTFSQGQACVQEKLSLSEDRVPILVSLSAFADVLKAQPDISLAAFLPSYFTGQGLPDFSPLFDDALHSSRAIVLLDGLDEMLTYDDRATVSHAVAEFANLYPTTRIVVTSRIAGYAPGMLPASFATLTVAPFDDSAIRQFANQWSLAFEAIGLSPSVELPPDAHHRATRRADNLTTAATSHPGIRRLATNPLLLTLLALIHYQGVRLPNRRADLYRLCVEAFAETWNLARSLTGRPIDLRLGERRLDEEYVVGILAPIALWLHETKPTGMVEREELEARIAALFVENEGVGSDDATSLACDFVALAREQLGLLVERAPDAFSFLHLSVQEYLAARFLSERQDGFDRLKPHLHHPRWREVVLLTAGCLRGDYATAFVQNILDAHSPFESLLSRALVLGQRPRASFIHRIIGQGRQAGLKIKTILLSIMDILLAADCIGDGVSMPVTLSQRICDTLFEFWMHPPFYAPSRDIASVFLHMNGGVVGDDVRDFLIHILKKPTADRMVRRTTVVTLQQGWKGNSEVKSEMISLLQNTNEDRWVREQIAKSLAKGWTEDFEIKAILLDFLQDQNEHYVVLSGIASALIQGWAGDPEIRDRMLNFLQDASANNWIRWGAVVASGDSWAGDIEIKTHLLGLLQNSNEEPLMRWESAHALGQGWADDPEVKSALLQILRDANEDINFRAQTACALGHYLADDSEVRTTLLRILQDSSEQEVIRMQILQELGQSGLGTLTFLTTLINVLHNKNQMMYGRIAAAHALGRAGQDKEEAMSALLKAVNEPELREAALASIWQLLSHTRASETFGHAATSAIYPPTKHFSLKVADNFNTSVRRYTYGTLDR</sequence>
<accession>W4M5M9</accession>
<dbReference type="PROSITE" id="PS50837">
    <property type="entry name" value="NACHT"/>
    <property type="match status" value="1"/>
</dbReference>
<gene>
    <name evidence="2" type="ORF">ETSY2_24115</name>
</gene>
<dbReference type="Proteomes" id="UP000019140">
    <property type="component" value="Unassembled WGS sequence"/>
</dbReference>
<keyword evidence="3" id="KW-1185">Reference proteome</keyword>
<feature type="domain" description="NACHT" evidence="1">
    <location>
        <begin position="269"/>
        <end position="400"/>
    </location>
</feature>
<evidence type="ECO:0000313" key="2">
    <source>
        <dbReference type="EMBL" id="ETX05241.1"/>
    </source>
</evidence>
<organism evidence="2 3">
    <name type="scientific">Candidatus Entotheonella gemina</name>
    <dbReference type="NCBI Taxonomy" id="1429439"/>
    <lineage>
        <taxon>Bacteria</taxon>
        <taxon>Pseudomonadati</taxon>
        <taxon>Nitrospinota/Tectimicrobiota group</taxon>
        <taxon>Candidatus Tectimicrobiota</taxon>
        <taxon>Candidatus Entotheonellia</taxon>
        <taxon>Candidatus Entotheonellales</taxon>
        <taxon>Candidatus Entotheonellaceae</taxon>
        <taxon>Candidatus Entotheonella</taxon>
    </lineage>
</organism>
<dbReference type="PANTHER" id="PTHR12697:SF5">
    <property type="entry name" value="DEOXYHYPUSINE HYDROXYLASE"/>
    <property type="match status" value="1"/>
</dbReference>
<comment type="caution">
    <text evidence="2">The sequence shown here is derived from an EMBL/GenBank/DDBJ whole genome shotgun (WGS) entry which is preliminary data.</text>
</comment>
<dbReference type="SUPFAM" id="SSF48371">
    <property type="entry name" value="ARM repeat"/>
    <property type="match status" value="1"/>
</dbReference>
<dbReference type="InterPro" id="IPR027417">
    <property type="entry name" value="P-loop_NTPase"/>
</dbReference>
<evidence type="ECO:0000313" key="3">
    <source>
        <dbReference type="Proteomes" id="UP000019140"/>
    </source>
</evidence>
<dbReference type="AlphaFoldDB" id="W4M5M9"/>
<dbReference type="HOGENOM" id="CLU_279619_0_0_7"/>
<dbReference type="InterPro" id="IPR007111">
    <property type="entry name" value="NACHT_NTPase"/>
</dbReference>
<dbReference type="InterPro" id="IPR011989">
    <property type="entry name" value="ARM-like"/>
</dbReference>
<proteinExistence type="predicted"/>
<dbReference type="Gene3D" id="3.40.50.300">
    <property type="entry name" value="P-loop containing nucleotide triphosphate hydrolases"/>
    <property type="match status" value="1"/>
</dbReference>
<reference evidence="2 3" key="1">
    <citation type="journal article" date="2014" name="Nature">
        <title>An environmental bacterial taxon with a large and distinct metabolic repertoire.</title>
        <authorList>
            <person name="Wilson M.C."/>
            <person name="Mori T."/>
            <person name="Ruckert C."/>
            <person name="Uria A.R."/>
            <person name="Helf M.J."/>
            <person name="Takada K."/>
            <person name="Gernert C."/>
            <person name="Steffens U.A."/>
            <person name="Heycke N."/>
            <person name="Schmitt S."/>
            <person name="Rinke C."/>
            <person name="Helfrich E.J."/>
            <person name="Brachmann A.O."/>
            <person name="Gurgui C."/>
            <person name="Wakimoto T."/>
            <person name="Kracht M."/>
            <person name="Crusemann M."/>
            <person name="Hentschel U."/>
            <person name="Abe I."/>
            <person name="Matsunaga S."/>
            <person name="Kalinowski J."/>
            <person name="Takeyama H."/>
            <person name="Piel J."/>
        </authorList>
    </citation>
    <scope>NUCLEOTIDE SEQUENCE [LARGE SCALE GENOMIC DNA]</scope>
    <source>
        <strain evidence="3">TSY2</strain>
    </source>
</reference>
<dbReference type="Pfam" id="PF05729">
    <property type="entry name" value="NACHT"/>
    <property type="match status" value="1"/>
</dbReference>
<protein>
    <recommendedName>
        <fullName evidence="1">NACHT domain-containing protein</fullName>
    </recommendedName>
</protein>
<dbReference type="Gene3D" id="1.25.10.10">
    <property type="entry name" value="Leucine-rich Repeat Variant"/>
    <property type="match status" value="2"/>
</dbReference>